<accession>A0A9P5PBQ2</accession>
<reference evidence="2" key="1">
    <citation type="submission" date="2020-11" db="EMBL/GenBank/DDBJ databases">
        <authorList>
            <consortium name="DOE Joint Genome Institute"/>
            <person name="Ahrendt S."/>
            <person name="Riley R."/>
            <person name="Andreopoulos W."/>
            <person name="Labutti K."/>
            <person name="Pangilinan J."/>
            <person name="Ruiz-Duenas F.J."/>
            <person name="Barrasa J.M."/>
            <person name="Sanchez-Garcia M."/>
            <person name="Camarero S."/>
            <person name="Miyauchi S."/>
            <person name="Serrano A."/>
            <person name="Linde D."/>
            <person name="Babiker R."/>
            <person name="Drula E."/>
            <person name="Ayuso-Fernandez I."/>
            <person name="Pacheco R."/>
            <person name="Padilla G."/>
            <person name="Ferreira P."/>
            <person name="Barriuso J."/>
            <person name="Kellner H."/>
            <person name="Castanera R."/>
            <person name="Alfaro M."/>
            <person name="Ramirez L."/>
            <person name="Pisabarro A.G."/>
            <person name="Kuo A."/>
            <person name="Tritt A."/>
            <person name="Lipzen A."/>
            <person name="He G."/>
            <person name="Yan M."/>
            <person name="Ng V."/>
            <person name="Cullen D."/>
            <person name="Martin F."/>
            <person name="Rosso M.-N."/>
            <person name="Henrissat B."/>
            <person name="Hibbett D."/>
            <person name="Martinez A.T."/>
            <person name="Grigoriev I.V."/>
        </authorList>
    </citation>
    <scope>NUCLEOTIDE SEQUENCE</scope>
    <source>
        <strain evidence="2">AH 40177</strain>
    </source>
</reference>
<organism evidence="2 3">
    <name type="scientific">Rhodocollybia butyracea</name>
    <dbReference type="NCBI Taxonomy" id="206335"/>
    <lineage>
        <taxon>Eukaryota</taxon>
        <taxon>Fungi</taxon>
        <taxon>Dikarya</taxon>
        <taxon>Basidiomycota</taxon>
        <taxon>Agaricomycotina</taxon>
        <taxon>Agaricomycetes</taxon>
        <taxon>Agaricomycetidae</taxon>
        <taxon>Agaricales</taxon>
        <taxon>Marasmiineae</taxon>
        <taxon>Omphalotaceae</taxon>
        <taxon>Rhodocollybia</taxon>
    </lineage>
</organism>
<protein>
    <submittedName>
        <fullName evidence="2">Uncharacterized protein</fullName>
    </submittedName>
</protein>
<keyword evidence="1" id="KW-0472">Membrane</keyword>
<proteinExistence type="predicted"/>
<keyword evidence="1" id="KW-1133">Transmembrane helix</keyword>
<keyword evidence="3" id="KW-1185">Reference proteome</keyword>
<comment type="caution">
    <text evidence="2">The sequence shown here is derived from an EMBL/GenBank/DDBJ whole genome shotgun (WGS) entry which is preliminary data.</text>
</comment>
<sequence length="134" mass="14334">MSSPYSLVSLKSFSASISISIFTLNASLFTLSASPFTFSAFPHIYILLLPPLPLLAHSQARMSLRGWSMHRMMGPSSSATAATGVVDSYLNPGTTSPVSYAIEPHPSTLVPSSDPCKLYLPQRDGYRAPPSIDG</sequence>
<gene>
    <name evidence="2" type="ORF">BDP27DRAFT_1430368</name>
</gene>
<dbReference type="EMBL" id="JADNRY010000255">
    <property type="protein sequence ID" value="KAF9060217.1"/>
    <property type="molecule type" value="Genomic_DNA"/>
</dbReference>
<keyword evidence="1" id="KW-0812">Transmembrane</keyword>
<evidence type="ECO:0000313" key="2">
    <source>
        <dbReference type="EMBL" id="KAF9060217.1"/>
    </source>
</evidence>
<name>A0A9P5PBQ2_9AGAR</name>
<feature type="transmembrane region" description="Helical" evidence="1">
    <location>
        <begin position="36"/>
        <end position="56"/>
    </location>
</feature>
<dbReference type="AlphaFoldDB" id="A0A9P5PBQ2"/>
<evidence type="ECO:0000256" key="1">
    <source>
        <dbReference type="SAM" id="Phobius"/>
    </source>
</evidence>
<evidence type="ECO:0000313" key="3">
    <source>
        <dbReference type="Proteomes" id="UP000772434"/>
    </source>
</evidence>
<dbReference type="Proteomes" id="UP000772434">
    <property type="component" value="Unassembled WGS sequence"/>
</dbReference>
<feature type="transmembrane region" description="Helical" evidence="1">
    <location>
        <begin position="12"/>
        <end position="30"/>
    </location>
</feature>